<accession>A0A224Y375</accession>
<evidence type="ECO:0000256" key="1">
    <source>
        <dbReference type="SAM" id="SignalP"/>
    </source>
</evidence>
<feature type="chain" id="PRO_5013324959" evidence="1">
    <location>
        <begin position="29"/>
        <end position="92"/>
    </location>
</feature>
<feature type="signal peptide" evidence="1">
    <location>
        <begin position="1"/>
        <end position="28"/>
    </location>
</feature>
<dbReference type="EMBL" id="GFTR01001313">
    <property type="protein sequence ID" value="JAW15113.1"/>
    <property type="molecule type" value="Transcribed_RNA"/>
</dbReference>
<reference evidence="2" key="1">
    <citation type="journal article" date="2018" name="PLoS Negl. Trop. Dis.">
        <title>An insight into the salivary gland and fat body transcriptome of Panstrongylus lignarius (Hemiptera: Heteroptera), the main vector of Chagas disease in Peru.</title>
        <authorList>
            <person name="Nevoa J.C."/>
            <person name="Mendes M.T."/>
            <person name="da Silva M.V."/>
            <person name="Soares S.C."/>
            <person name="Oliveira C.J.F."/>
            <person name="Ribeiro J.M.C."/>
        </authorList>
    </citation>
    <scope>NUCLEOTIDE SEQUENCE</scope>
</reference>
<protein>
    <submittedName>
        <fullName evidence="2">Putative secreted protein</fullName>
    </submittedName>
</protein>
<organism evidence="2">
    <name type="scientific">Panstrongylus lignarius</name>
    <dbReference type="NCBI Taxonomy" id="156445"/>
    <lineage>
        <taxon>Eukaryota</taxon>
        <taxon>Metazoa</taxon>
        <taxon>Ecdysozoa</taxon>
        <taxon>Arthropoda</taxon>
        <taxon>Hexapoda</taxon>
        <taxon>Insecta</taxon>
        <taxon>Pterygota</taxon>
        <taxon>Neoptera</taxon>
        <taxon>Paraneoptera</taxon>
        <taxon>Hemiptera</taxon>
        <taxon>Heteroptera</taxon>
        <taxon>Panheteroptera</taxon>
        <taxon>Cimicomorpha</taxon>
        <taxon>Reduviidae</taxon>
        <taxon>Triatominae</taxon>
        <taxon>Panstrongylus</taxon>
    </lineage>
</organism>
<name>A0A224Y375_9HEMI</name>
<sequence length="92" mass="10099">MSVPSFSTPFLFKSFFFNNLLCFCRCWALLPTEFGPCEDDVCEEECECVELVAVEVSCISVSPLVSFCSTGDIVAILLPTELATLLAFCCCC</sequence>
<dbReference type="AlphaFoldDB" id="A0A224Y375"/>
<evidence type="ECO:0000313" key="2">
    <source>
        <dbReference type="EMBL" id="JAW15113.1"/>
    </source>
</evidence>
<keyword evidence="1" id="KW-0732">Signal</keyword>
<proteinExistence type="predicted"/>